<organism evidence="1">
    <name type="scientific">Phytophthora nicotianae</name>
    <name type="common">Potato buckeye rot agent</name>
    <name type="synonym">Phytophthora parasitica</name>
    <dbReference type="NCBI Taxonomy" id="4792"/>
    <lineage>
        <taxon>Eukaryota</taxon>
        <taxon>Sar</taxon>
        <taxon>Stramenopiles</taxon>
        <taxon>Oomycota</taxon>
        <taxon>Peronosporomycetes</taxon>
        <taxon>Peronosporales</taxon>
        <taxon>Peronosporaceae</taxon>
        <taxon>Phytophthora</taxon>
    </lineage>
</organism>
<protein>
    <recommendedName>
        <fullName evidence="2">RXLR phytopathogen effector protein WY-domain domain-containing protein</fullName>
    </recommendedName>
</protein>
<dbReference type="Proteomes" id="UP000054423">
    <property type="component" value="Unassembled WGS sequence"/>
</dbReference>
<accession>W2M0G8</accession>
<sequence length="47" mass="5310">MEKALYGEWFTNSDGNFKPVDIKKLLAETGTAAPLANDIVKSLRRWN</sequence>
<name>W2M0G8_PHYNI</name>
<dbReference type="EMBL" id="KI677398">
    <property type="protein sequence ID" value="ETM02415.1"/>
    <property type="molecule type" value="Genomic_DNA"/>
</dbReference>
<evidence type="ECO:0008006" key="2">
    <source>
        <dbReference type="Google" id="ProtNLM"/>
    </source>
</evidence>
<proteinExistence type="predicted"/>
<dbReference type="AlphaFoldDB" id="W2M0G8"/>
<gene>
    <name evidence="1" type="ORF">L917_01115</name>
</gene>
<evidence type="ECO:0000313" key="1">
    <source>
        <dbReference type="EMBL" id="ETM02415.1"/>
    </source>
</evidence>
<dbReference type="VEuPathDB" id="FungiDB:PPTG_01041"/>
<reference evidence="1" key="1">
    <citation type="submission" date="2013-11" db="EMBL/GenBank/DDBJ databases">
        <title>The Genome Sequence of Phytophthora parasitica CHvinca01.</title>
        <authorList>
            <consortium name="The Broad Institute Genomics Platform"/>
            <person name="Russ C."/>
            <person name="Tyler B."/>
            <person name="Panabieres F."/>
            <person name="Shan W."/>
            <person name="Tripathy S."/>
            <person name="Grunwald N."/>
            <person name="Machado M."/>
            <person name="Johnson C.S."/>
            <person name="Arredondo F."/>
            <person name="Hong C."/>
            <person name="Coffey M."/>
            <person name="Young S.K."/>
            <person name="Zeng Q."/>
            <person name="Gargeya S."/>
            <person name="Fitzgerald M."/>
            <person name="Abouelleil A."/>
            <person name="Alvarado L."/>
            <person name="Chapman S.B."/>
            <person name="Gainer-Dewar J."/>
            <person name="Goldberg J."/>
            <person name="Griggs A."/>
            <person name="Gujja S."/>
            <person name="Hansen M."/>
            <person name="Howarth C."/>
            <person name="Imamovic A."/>
            <person name="Ireland A."/>
            <person name="Larimer J."/>
            <person name="McCowan C."/>
            <person name="Murphy C."/>
            <person name="Pearson M."/>
            <person name="Poon T.W."/>
            <person name="Priest M."/>
            <person name="Roberts A."/>
            <person name="Saif S."/>
            <person name="Shea T."/>
            <person name="Sykes S."/>
            <person name="Wortman J."/>
            <person name="Nusbaum C."/>
            <person name="Birren B."/>
        </authorList>
    </citation>
    <scope>NUCLEOTIDE SEQUENCE [LARGE SCALE GENOMIC DNA]</scope>
    <source>
        <strain evidence="1">CHvinca01</strain>
    </source>
</reference>